<evidence type="ECO:0000313" key="1">
    <source>
        <dbReference type="EMBL" id="MED6143930.1"/>
    </source>
</evidence>
<organism evidence="1 2">
    <name type="scientific">Stylosanthes scabra</name>
    <dbReference type="NCBI Taxonomy" id="79078"/>
    <lineage>
        <taxon>Eukaryota</taxon>
        <taxon>Viridiplantae</taxon>
        <taxon>Streptophyta</taxon>
        <taxon>Embryophyta</taxon>
        <taxon>Tracheophyta</taxon>
        <taxon>Spermatophyta</taxon>
        <taxon>Magnoliopsida</taxon>
        <taxon>eudicotyledons</taxon>
        <taxon>Gunneridae</taxon>
        <taxon>Pentapetalae</taxon>
        <taxon>rosids</taxon>
        <taxon>fabids</taxon>
        <taxon>Fabales</taxon>
        <taxon>Fabaceae</taxon>
        <taxon>Papilionoideae</taxon>
        <taxon>50 kb inversion clade</taxon>
        <taxon>dalbergioids sensu lato</taxon>
        <taxon>Dalbergieae</taxon>
        <taxon>Pterocarpus clade</taxon>
        <taxon>Stylosanthes</taxon>
    </lineage>
</organism>
<keyword evidence="2" id="KW-1185">Reference proteome</keyword>
<dbReference type="EMBL" id="JASCZI010090646">
    <property type="protein sequence ID" value="MED6143930.1"/>
    <property type="molecule type" value="Genomic_DNA"/>
</dbReference>
<name>A0ABU6T6I3_9FABA</name>
<evidence type="ECO:0000313" key="2">
    <source>
        <dbReference type="Proteomes" id="UP001341840"/>
    </source>
</evidence>
<sequence length="200" mass="22241">MLFKHVMADGKFAWAPSSGILPNGIEENGDGYRPHFEDANLDIEEGSRDSEEDIGDSVRVSTELQHINLSSSQESSSQKSTEKKKRVVICDAIEKKKKIKLPASKQFVDAISKIASASASETRSTTVNTVVVPGTSIGEVMVEIQNIVAITNDANLHSRCCRLMMFEPAREMFVTLKAHEQRLLDWLKFAAYKPLPFNQN</sequence>
<reference evidence="1 2" key="1">
    <citation type="journal article" date="2023" name="Plants (Basel)">
        <title>Bridging the Gap: Combining Genomics and Transcriptomics Approaches to Understand Stylosanthes scabra, an Orphan Legume from the Brazilian Caatinga.</title>
        <authorList>
            <person name="Ferreira-Neto J.R.C."/>
            <person name="da Silva M.D."/>
            <person name="Binneck E."/>
            <person name="de Melo N.F."/>
            <person name="da Silva R.H."/>
            <person name="de Melo A.L.T.M."/>
            <person name="Pandolfi V."/>
            <person name="Bustamante F.O."/>
            <person name="Brasileiro-Vidal A.C."/>
            <person name="Benko-Iseppon A.M."/>
        </authorList>
    </citation>
    <scope>NUCLEOTIDE SEQUENCE [LARGE SCALE GENOMIC DNA]</scope>
    <source>
        <tissue evidence="1">Leaves</tissue>
    </source>
</reference>
<dbReference type="Proteomes" id="UP001341840">
    <property type="component" value="Unassembled WGS sequence"/>
</dbReference>
<accession>A0ABU6T6I3</accession>
<protein>
    <submittedName>
        <fullName evidence="1">Uncharacterized protein</fullName>
    </submittedName>
</protein>
<gene>
    <name evidence="1" type="ORF">PIB30_010594</name>
</gene>
<dbReference type="PANTHER" id="PTHR31704:SF49">
    <property type="entry name" value="MYB_SANT-LIKE DOMAIN-CONTAINING PROTEIN"/>
    <property type="match status" value="1"/>
</dbReference>
<proteinExistence type="predicted"/>
<comment type="caution">
    <text evidence="1">The sequence shown here is derived from an EMBL/GenBank/DDBJ whole genome shotgun (WGS) entry which is preliminary data.</text>
</comment>
<dbReference type="PANTHER" id="PTHR31704">
    <property type="entry name" value="MYB/SANT-LIKE DNA-BINDING DOMAIN PROTEIN-RELATED"/>
    <property type="match status" value="1"/>
</dbReference>